<dbReference type="EMBL" id="HF935215">
    <property type="protein sequence ID" value="CCX04731.1"/>
    <property type="molecule type" value="Genomic_DNA"/>
</dbReference>
<evidence type="ECO:0000313" key="1">
    <source>
        <dbReference type="EMBL" id="CCX04731.1"/>
    </source>
</evidence>
<sequence>MSRLRSTWHKHATIFSTFTMKHMIGILIRETGFNEVSRRTAVAASRIGSLFSWEIIYSANVGKHLLFQRVMRDHCSHICFLLSRPPCIRTNVRFVRL</sequence>
<protein>
    <submittedName>
        <fullName evidence="1">Uncharacterized protein</fullName>
    </submittedName>
</protein>
<accession>U4KV45</accession>
<keyword evidence="2" id="KW-1185">Reference proteome</keyword>
<organism evidence="1 2">
    <name type="scientific">Pyronema omphalodes (strain CBS 100304)</name>
    <name type="common">Pyronema confluens</name>
    <dbReference type="NCBI Taxonomy" id="1076935"/>
    <lineage>
        <taxon>Eukaryota</taxon>
        <taxon>Fungi</taxon>
        <taxon>Dikarya</taxon>
        <taxon>Ascomycota</taxon>
        <taxon>Pezizomycotina</taxon>
        <taxon>Pezizomycetes</taxon>
        <taxon>Pezizales</taxon>
        <taxon>Pyronemataceae</taxon>
        <taxon>Pyronema</taxon>
    </lineage>
</organism>
<gene>
    <name evidence="1" type="ORF">PCON_03395</name>
</gene>
<evidence type="ECO:0000313" key="2">
    <source>
        <dbReference type="Proteomes" id="UP000018144"/>
    </source>
</evidence>
<name>U4KV45_PYROM</name>
<proteinExistence type="predicted"/>
<dbReference type="AlphaFoldDB" id="U4KV45"/>
<dbReference type="Proteomes" id="UP000018144">
    <property type="component" value="Unassembled WGS sequence"/>
</dbReference>
<reference evidence="1 2" key="1">
    <citation type="journal article" date="2013" name="PLoS Genet.">
        <title>The genome and development-dependent transcriptomes of Pyronema confluens: a window into fungal evolution.</title>
        <authorList>
            <person name="Traeger S."/>
            <person name="Altegoer F."/>
            <person name="Freitag M."/>
            <person name="Gabaldon T."/>
            <person name="Kempken F."/>
            <person name="Kumar A."/>
            <person name="Marcet-Houben M."/>
            <person name="Poggeler S."/>
            <person name="Stajich J.E."/>
            <person name="Nowrousian M."/>
        </authorList>
    </citation>
    <scope>NUCLEOTIDE SEQUENCE [LARGE SCALE GENOMIC DNA]</scope>
    <source>
        <strain evidence="2">CBS 100304</strain>
        <tissue evidence="1">Vegetative mycelium</tissue>
    </source>
</reference>